<evidence type="ECO:0000313" key="4">
    <source>
        <dbReference type="Proteomes" id="UP000193719"/>
    </source>
</evidence>
<feature type="region of interest" description="Disordered" evidence="1">
    <location>
        <begin position="545"/>
        <end position="598"/>
    </location>
</feature>
<keyword evidence="2" id="KW-1133">Transmembrane helix</keyword>
<feature type="compositionally biased region" description="Polar residues" evidence="1">
    <location>
        <begin position="545"/>
        <end position="554"/>
    </location>
</feature>
<feature type="transmembrane region" description="Helical" evidence="2">
    <location>
        <begin position="368"/>
        <end position="385"/>
    </location>
</feature>
<dbReference type="OrthoDB" id="2155441at2759"/>
<evidence type="ECO:0000256" key="1">
    <source>
        <dbReference type="SAM" id="MobiDB-lite"/>
    </source>
</evidence>
<dbReference type="AlphaFoldDB" id="A0A1Y1V9M9"/>
<feature type="compositionally biased region" description="Polar residues" evidence="1">
    <location>
        <begin position="567"/>
        <end position="598"/>
    </location>
</feature>
<reference evidence="3 4" key="1">
    <citation type="submission" date="2016-08" db="EMBL/GenBank/DDBJ databases">
        <title>Genomes of anaerobic fungi encode conserved fungal cellulosomes for biomass hydrolysis.</title>
        <authorList>
            <consortium name="DOE Joint Genome Institute"/>
            <person name="Haitjema C.H."/>
            <person name="Gilmore S.P."/>
            <person name="Henske J.K."/>
            <person name="Solomon K.V."/>
            <person name="De Groot R."/>
            <person name="Kuo A."/>
            <person name="Mondo S.J."/>
            <person name="Salamov A.A."/>
            <person name="Labutti K."/>
            <person name="Zhao Z."/>
            <person name="Chiniquy J."/>
            <person name="Barry K."/>
            <person name="Brewer H.M."/>
            <person name="Purvine S.O."/>
            <person name="Wright A.T."/>
            <person name="Boxma B."/>
            <person name="Van Alen T."/>
            <person name="Hackstein J.H."/>
            <person name="Baker S.E."/>
            <person name="Grigoriev I.V."/>
            <person name="O'Malley M.A."/>
        </authorList>
    </citation>
    <scope>NUCLEOTIDE SEQUENCE [LARGE SCALE GENOMIC DNA]</scope>
    <source>
        <strain evidence="4">finn</strain>
    </source>
</reference>
<feature type="compositionally biased region" description="Polar residues" evidence="1">
    <location>
        <begin position="614"/>
        <end position="632"/>
    </location>
</feature>
<evidence type="ECO:0000256" key="2">
    <source>
        <dbReference type="SAM" id="Phobius"/>
    </source>
</evidence>
<organism evidence="3 4">
    <name type="scientific">Piromyces finnis</name>
    <dbReference type="NCBI Taxonomy" id="1754191"/>
    <lineage>
        <taxon>Eukaryota</taxon>
        <taxon>Fungi</taxon>
        <taxon>Fungi incertae sedis</taxon>
        <taxon>Chytridiomycota</taxon>
        <taxon>Chytridiomycota incertae sedis</taxon>
        <taxon>Neocallimastigomycetes</taxon>
        <taxon>Neocallimastigales</taxon>
        <taxon>Neocallimastigaceae</taxon>
        <taxon>Piromyces</taxon>
    </lineage>
</organism>
<feature type="region of interest" description="Disordered" evidence="1">
    <location>
        <begin position="614"/>
        <end position="657"/>
    </location>
</feature>
<dbReference type="EMBL" id="MCFH01000021">
    <property type="protein sequence ID" value="ORX50362.1"/>
    <property type="molecule type" value="Genomic_DNA"/>
</dbReference>
<feature type="transmembrane region" description="Helical" evidence="2">
    <location>
        <begin position="441"/>
        <end position="459"/>
    </location>
</feature>
<protein>
    <submittedName>
        <fullName evidence="3">Uncharacterized protein</fullName>
    </submittedName>
</protein>
<feature type="transmembrane region" description="Helical" evidence="2">
    <location>
        <begin position="693"/>
        <end position="717"/>
    </location>
</feature>
<keyword evidence="4" id="KW-1185">Reference proteome</keyword>
<proteinExistence type="predicted"/>
<feature type="transmembrane region" description="Helical" evidence="2">
    <location>
        <begin position="729"/>
        <end position="748"/>
    </location>
</feature>
<name>A0A1Y1V9M9_9FUNG</name>
<dbReference type="Proteomes" id="UP000193719">
    <property type="component" value="Unassembled WGS sequence"/>
</dbReference>
<reference evidence="3 4" key="2">
    <citation type="submission" date="2016-08" db="EMBL/GenBank/DDBJ databases">
        <title>Pervasive Adenine N6-methylation of Active Genes in Fungi.</title>
        <authorList>
            <consortium name="DOE Joint Genome Institute"/>
            <person name="Mondo S.J."/>
            <person name="Dannebaum R.O."/>
            <person name="Kuo R.C."/>
            <person name="Labutti K."/>
            <person name="Haridas S."/>
            <person name="Kuo A."/>
            <person name="Salamov A."/>
            <person name="Ahrendt S.R."/>
            <person name="Lipzen A."/>
            <person name="Sullivan W."/>
            <person name="Andreopoulos W.B."/>
            <person name="Clum A."/>
            <person name="Lindquist E."/>
            <person name="Daum C."/>
            <person name="Ramamoorthy G.K."/>
            <person name="Gryganskyi A."/>
            <person name="Culley D."/>
            <person name="Magnuson J.K."/>
            <person name="James T.Y."/>
            <person name="O'Malley M.A."/>
            <person name="Stajich J.E."/>
            <person name="Spatafora J.W."/>
            <person name="Visel A."/>
            <person name="Grigoriev I.V."/>
        </authorList>
    </citation>
    <scope>NUCLEOTIDE SEQUENCE [LARGE SCALE GENOMIC DNA]</scope>
    <source>
        <strain evidence="4">finn</strain>
    </source>
</reference>
<gene>
    <name evidence="3" type="ORF">BCR36DRAFT_327085</name>
</gene>
<feature type="transmembrane region" description="Helical" evidence="2">
    <location>
        <begin position="397"/>
        <end position="421"/>
    </location>
</feature>
<comment type="caution">
    <text evidence="3">The sequence shown here is derived from an EMBL/GenBank/DDBJ whole genome shotgun (WGS) entry which is preliminary data.</text>
</comment>
<keyword evidence="2" id="KW-0472">Membrane</keyword>
<sequence length="779" mass="90959">MKVSYFLKKINKLPIYFIKTLLLIQLLSNNSFDNINNNNTKYKSNKFGISLASAYYTNTYFDFNYYDRVLNIADFGFEKGGSIYVRLDDVVLQYQGRRYITFSNYTFFSDIYIGVCETKKWLDFMRENDNSNNYPYYKNGTISDNIINDKRSFGKVMIEKVKETESVNNNSMITVKSITNLTRSFNFLHTIENMIEKKAEEYKTPIIPDEPLHDNITTNNDDYYIDDIPIDLDDNENQATDEKYLNNGNYTVIDPFLDLLHESEIYVNLTDFYSLAINSESYEFKMKIQKDGQYTLFMLKTKGLTSLGFDGEITVSLKNPNKYPHLSTDQYNLINEHLLLLGIWMVIFLLWIFTWINKIKLEIPLVKIMTLFPLLNIITLGLETYKYHYYGNAGDHSVIVVLLLSVLIMVRTTATYIGMLYLSKGMFVIRIMMIPDESRSILAVTLFTALTDAVFIALGEGSAIAMAIYRILLHLYVFKNYIHHLIVLWKYLKQIKQDYNKELSKNYKSNDPIAKTTYEEIYRLMQPNACQTVNKTSINTQIRMSSNQISQPTDNLYDRSQPPIPKRSTSLNKSYSNNNNPKEANIRAPNSTYNNPTSIENQKVVSSNTLTNENSINNQWKSSSDIMTSQASPKLESTAISSPQNLPQNEKNNKKQKNEFDIDENLLSRKIISIEENSTLYSRILIESYKNKFIMMMYLFIASIFLAFIDFTCRIILLPYYYDDNMRFYLIYEGFFIFAFIIYGIILYPRLPKNYIWVPKWVIQNTTQSISDNENEYIN</sequence>
<feature type="transmembrane region" description="Helical" evidence="2">
    <location>
        <begin position="338"/>
        <end position="356"/>
    </location>
</feature>
<keyword evidence="2" id="KW-0812">Transmembrane</keyword>
<accession>A0A1Y1V9M9</accession>
<feature type="compositionally biased region" description="Polar residues" evidence="1">
    <location>
        <begin position="638"/>
        <end position="647"/>
    </location>
</feature>
<feature type="transmembrane region" description="Helical" evidence="2">
    <location>
        <begin position="471"/>
        <end position="492"/>
    </location>
</feature>
<evidence type="ECO:0000313" key="3">
    <source>
        <dbReference type="EMBL" id="ORX50362.1"/>
    </source>
</evidence>